<sequence>MNIEEYFDFLAADDIRIKGTRIGIETVLYEYLYRDQPPEQICKMFPSLTLAQAYATILYYLQHQDDVRTYMADWLAFGQKMRTEQAKNPPAVVTRLRQLKRRQQEHQPV</sequence>
<evidence type="ECO:0000313" key="1">
    <source>
        <dbReference type="EMBL" id="GAK51656.1"/>
    </source>
</evidence>
<evidence type="ECO:0000313" key="2">
    <source>
        <dbReference type="Proteomes" id="UP000030700"/>
    </source>
</evidence>
<organism evidence="1">
    <name type="scientific">Candidatus Moduliflexus flocculans</name>
    <dbReference type="NCBI Taxonomy" id="1499966"/>
    <lineage>
        <taxon>Bacteria</taxon>
        <taxon>Candidatus Moduliflexota</taxon>
        <taxon>Candidatus Moduliflexia</taxon>
        <taxon>Candidatus Moduliflexales</taxon>
        <taxon>Candidatus Moduliflexaceae</taxon>
    </lineage>
</organism>
<dbReference type="Proteomes" id="UP000030700">
    <property type="component" value="Unassembled WGS sequence"/>
</dbReference>
<name>A0A081BMP0_9BACT</name>
<reference evidence="1" key="1">
    <citation type="journal article" date="2015" name="PeerJ">
        <title>First genomic representation of candidate bacterial phylum KSB3 points to enhanced environmental sensing as a trigger of wastewater bulking.</title>
        <authorList>
            <person name="Sekiguchi Y."/>
            <person name="Ohashi A."/>
            <person name="Parks D.H."/>
            <person name="Yamauchi T."/>
            <person name="Tyson G.W."/>
            <person name="Hugenholtz P."/>
        </authorList>
    </citation>
    <scope>NUCLEOTIDE SEQUENCE [LARGE SCALE GENOMIC DNA]</scope>
</reference>
<dbReference type="PANTHER" id="PTHR34849">
    <property type="entry name" value="SSL5025 PROTEIN"/>
    <property type="match status" value="1"/>
</dbReference>
<dbReference type="SUPFAM" id="SSF46689">
    <property type="entry name" value="Homeodomain-like"/>
    <property type="match status" value="1"/>
</dbReference>
<gene>
    <name evidence="1" type="ORF">U14_02901</name>
</gene>
<dbReference type="Gene3D" id="1.10.10.10">
    <property type="entry name" value="Winged helix-like DNA-binding domain superfamily/Winged helix DNA-binding domain"/>
    <property type="match status" value="1"/>
</dbReference>
<dbReference type="InterPro" id="IPR009057">
    <property type="entry name" value="Homeodomain-like_sf"/>
</dbReference>
<dbReference type="HOGENOM" id="CLU_146679_2_0_0"/>
<evidence type="ECO:0008006" key="3">
    <source>
        <dbReference type="Google" id="ProtNLM"/>
    </source>
</evidence>
<proteinExistence type="predicted"/>
<dbReference type="Pfam" id="PF04255">
    <property type="entry name" value="DUF433"/>
    <property type="match status" value="1"/>
</dbReference>
<dbReference type="InterPro" id="IPR036388">
    <property type="entry name" value="WH-like_DNA-bd_sf"/>
</dbReference>
<dbReference type="STRING" id="1499966.U14_02901"/>
<dbReference type="InterPro" id="IPR007367">
    <property type="entry name" value="DUF433"/>
</dbReference>
<dbReference type="EMBL" id="DF820457">
    <property type="protein sequence ID" value="GAK51656.1"/>
    <property type="molecule type" value="Genomic_DNA"/>
</dbReference>
<dbReference type="AlphaFoldDB" id="A0A081BMP0"/>
<keyword evidence="2" id="KW-1185">Reference proteome</keyword>
<accession>A0A081BMP0</accession>
<dbReference type="PANTHER" id="PTHR34849:SF1">
    <property type="entry name" value="SLR0770 PROTEIN"/>
    <property type="match status" value="1"/>
</dbReference>
<protein>
    <recommendedName>
        <fullName evidence="3">DUF433 domain-containing protein</fullName>
    </recommendedName>
</protein>